<reference evidence="3" key="1">
    <citation type="submission" date="2022-02" db="EMBL/GenBank/DDBJ databases">
        <title>Corynebacterium sp. from urogenital microbiome.</title>
        <authorList>
            <person name="Cappelli E.A."/>
            <person name="Ribeiro T.G."/>
            <person name="Peixe L."/>
        </authorList>
    </citation>
    <scope>NUCLEOTIDE SEQUENCE</scope>
    <source>
        <strain evidence="3">C8Ua_144</strain>
    </source>
</reference>
<keyword evidence="4" id="KW-1185">Reference proteome</keyword>
<feature type="region of interest" description="Disordered" evidence="1">
    <location>
        <begin position="332"/>
        <end position="356"/>
    </location>
</feature>
<name>A0ABT4R5U7_9CORY</name>
<evidence type="ECO:0000256" key="2">
    <source>
        <dbReference type="SAM" id="SignalP"/>
    </source>
</evidence>
<gene>
    <name evidence="3" type="ORF">L8U61_02115</name>
</gene>
<organism evidence="3 4">
    <name type="scientific">Corynebacterium lehmanniae</name>
    <dbReference type="NCBI Taxonomy" id="2913497"/>
    <lineage>
        <taxon>Bacteria</taxon>
        <taxon>Bacillati</taxon>
        <taxon>Actinomycetota</taxon>
        <taxon>Actinomycetes</taxon>
        <taxon>Mycobacteriales</taxon>
        <taxon>Corynebacteriaceae</taxon>
        <taxon>Corynebacterium</taxon>
    </lineage>
</organism>
<accession>A0ABT4R5U7</accession>
<feature type="signal peptide" evidence="2">
    <location>
        <begin position="1"/>
        <end position="30"/>
    </location>
</feature>
<feature type="chain" id="PRO_5045328103" description="Cell surface protein" evidence="2">
    <location>
        <begin position="31"/>
        <end position="1469"/>
    </location>
</feature>
<comment type="caution">
    <text evidence="3">The sequence shown here is derived from an EMBL/GenBank/DDBJ whole genome shotgun (WGS) entry which is preliminary data.</text>
</comment>
<keyword evidence="2" id="KW-0732">Signal</keyword>
<evidence type="ECO:0000313" key="4">
    <source>
        <dbReference type="Proteomes" id="UP001146453"/>
    </source>
</evidence>
<dbReference type="EMBL" id="JAKMUR010000002">
    <property type="protein sequence ID" value="MCZ9290932.1"/>
    <property type="molecule type" value="Genomic_DNA"/>
</dbReference>
<protein>
    <recommendedName>
        <fullName evidence="5">Cell surface protein</fullName>
    </recommendedName>
</protein>
<proteinExistence type="predicted"/>
<dbReference type="Proteomes" id="UP001146453">
    <property type="component" value="Unassembled WGS sequence"/>
</dbReference>
<feature type="compositionally biased region" description="Basic and acidic residues" evidence="1">
    <location>
        <begin position="1445"/>
        <end position="1454"/>
    </location>
</feature>
<sequence length="1469" mass="161266">MHNANLKKRIMATLVSGAVAFGGAAVVAPAADADSRITSQYSALDSSVEQVAVDYNLKQEWNRDSGQYWTPLGPGWCIDRHLDVPRTNTAYEVRKLDGTSGFYGFNGDMGGNLKIDEDIERAAINLTKLMLTDVKQGKNADAMSKNVALQALLSNNKETLNLLRGWVAGSRNVQVPGVKPISAQQFLQWTGFEVRKSYFEQTGQANYYLALNDAASSRLDVKDGEYVTILLPRSYNVYEDLSKEPTNQRIITIAQPGLEGFEPGVKEGQTVKTEWETAPATTTTVTERPTVTKTVEVGSPDYIKEETVQPTVTKTQYVQPVQEEIATVTPAEKTVTTTRRPEVSTVTETKKESAPDVTITKTAPARTVTQTVVGEPEYVTETKTVTPTTTVTGAKQTEYATRTLEPKVETVTETKPAVTSTATVTAAPETKYVATTVTSTQREEKTTTKEVERYFRHYDYAFDFRTGEKTEEIEVKNLGSWDIDFVDDSNGLVEVTKEVREDGTAILKITPKKEGRGKVRIVVVDNEGNRHEYVIDVVNDSTTVETTGEVTVNNHYFNVGVSGVNQNIDIPAGWDYEIVEGKGLVTTEEKDGKLNVKINDGVLRGNVKIEVFEKNDKGEKTGNKNVYEFNIDATSDKYTQTRVIGNANSYKLEIENVENKPEIVSGEDLIESIEKRDGFWIITPKPNAEGKVVLKAVDAEGKTYNYTLDIRPGVNILVDEETHLIQEGTTVDIKTSGEGWDLERTDGGNPRNWDIEKTDNGFKIHNNVNSTAVYNLYAPDENAKEGRVLVGVYTIVAKPQEQNEYEVPKFTQDLEDRNTAEFKPGNEGNTFEIIKGDDNATLVKTEDGKFRVLPNPGFEGKIVVAEKSPNGKTVAEWTLNVKKGKVEKRTLEAKSKDELNISVKNQRIVKGEDLIARIENGKVYFKEGAEGQVIIENLNSRDLPFEEWTINVTPSEIREENITLNSSSTLTLTLPEGSDYEVTDDSLVDVAKDGNSIVVTPKEGAEGTTQVKIKNDRGVYVIYNIDVVPGGNGKGGSSESREQNFKLTEDGSFTITRINKNEIRVDEGEEYVNVTIDEKTGKWILTPKGKDSIGKTVTVVEVDKNDKVVKRHTIEIVEQPTPLKFVEERVVYERNINDRIIPGKGNTLHVVRGKDLITNAAPDSKGQLFIQPTENKTGSILVEERDSEGNPVRIVEMEIPGTSEGLTPPNVKADGSRDKGYDINVKGGENSVEVYVCYNDDCSKKKRLEPGKEIEASEGGKLHVLPGAHLDGGVKLMVVPVENGKLNDKEKVIINITQQDTTVQEQGSSSELDGKCIASLVGLSAPLLLAIPVGILSQVQIPGLEGVSAQINDAMRQANDRIQRGLGIYNEDRAQRAAGFQNAFQGVNTEQLGLAAGALGAITLGLLIVDQVMRACGQEESTSSYQLGKATDSDFLMYGSSGKPSKAEADKGEDNEASSSSSEKQDSSK</sequence>
<feature type="region of interest" description="Disordered" evidence="1">
    <location>
        <begin position="1436"/>
        <end position="1469"/>
    </location>
</feature>
<evidence type="ECO:0000256" key="1">
    <source>
        <dbReference type="SAM" id="MobiDB-lite"/>
    </source>
</evidence>
<evidence type="ECO:0000313" key="3">
    <source>
        <dbReference type="EMBL" id="MCZ9290932.1"/>
    </source>
</evidence>
<evidence type="ECO:0008006" key="5">
    <source>
        <dbReference type="Google" id="ProtNLM"/>
    </source>
</evidence>